<accession>A0A7G9YKP2</accession>
<organism evidence="1">
    <name type="scientific">Candidatus Methanogaster sp. ANME-2c ERB4</name>
    <dbReference type="NCBI Taxonomy" id="2759911"/>
    <lineage>
        <taxon>Archaea</taxon>
        <taxon>Methanobacteriati</taxon>
        <taxon>Methanobacteriota</taxon>
        <taxon>Stenosarchaea group</taxon>
        <taxon>Methanomicrobia</taxon>
        <taxon>Methanosarcinales</taxon>
        <taxon>ANME-2 cluster</taxon>
        <taxon>Candidatus Methanogasteraceae</taxon>
        <taxon>Candidatus Methanogaster</taxon>
    </lineage>
</organism>
<name>A0A7G9YKP2_9EURY</name>
<protein>
    <recommendedName>
        <fullName evidence="2">AttH domain-containing protein</fullName>
    </recommendedName>
</protein>
<reference evidence="1" key="1">
    <citation type="submission" date="2020-06" db="EMBL/GenBank/DDBJ databases">
        <title>Unique genomic features of the anaerobic methanotrophic archaea.</title>
        <authorList>
            <person name="Chadwick G.L."/>
            <person name="Skennerton C.T."/>
            <person name="Laso-Perez R."/>
            <person name="Leu A.O."/>
            <person name="Speth D.R."/>
            <person name="Yu H."/>
            <person name="Morgan-Lang C."/>
            <person name="Hatzenpichler R."/>
            <person name="Goudeau D."/>
            <person name="Malmstrom R."/>
            <person name="Brazelton W.J."/>
            <person name="Woyke T."/>
            <person name="Hallam S.J."/>
            <person name="Tyson G.W."/>
            <person name="Wegener G."/>
            <person name="Boetius A."/>
            <person name="Orphan V."/>
        </authorList>
    </citation>
    <scope>NUCLEOTIDE SEQUENCE</scope>
</reference>
<proteinExistence type="predicted"/>
<evidence type="ECO:0008006" key="2">
    <source>
        <dbReference type="Google" id="ProtNLM"/>
    </source>
</evidence>
<evidence type="ECO:0000313" key="1">
    <source>
        <dbReference type="EMBL" id="QNO48576.1"/>
    </source>
</evidence>
<dbReference type="InterPro" id="IPR023374">
    <property type="entry name" value="AttH-like_dom_sf"/>
</dbReference>
<sequence>MAERGQRYMNTRIWTILCISLVMTCVTGLSVAEVVDVIEPVEPVEPVETGFCRSHARTLLDFTEGGHLETDFGANLIAEWWYLNGKIKLVASDGEVKDAGFFVVLAHQESPLIAGPGGVQLSHLLTFSTLYLEGEVPTFYYAETYVPQTTISQFVSLHTPYVYYVYPGGAQRYCGSALTGYRLNYKSDAMGADLVFLPGTVKTIDQAEQPLDFITYEHSYGTLSGSMVLNNKTYTVKRGEGYIDHMVPSSSQPWPMDIHGWSWSEVTTEKYQAVAYAIRSLNNSYGNYSYKHLTLLNRHNGRVIAEYSGDQITVIETDWIGEDDFGRKRPATVTYVTSGWNVTVNTESVAYFNQTLPGYAGFVDFMAFEPDSATITRKNRNVIQKGSAFNEYLVSDLGALQSNN</sequence>
<dbReference type="Gene3D" id="2.40.370.10">
    <property type="entry name" value="AttH-like domain"/>
    <property type="match status" value="1"/>
</dbReference>
<dbReference type="EMBL" id="MT631355">
    <property type="protein sequence ID" value="QNO48576.1"/>
    <property type="molecule type" value="Genomic_DNA"/>
</dbReference>
<dbReference type="AlphaFoldDB" id="A0A7G9YKP2"/>
<gene>
    <name evidence="1" type="ORF">CJINKJJD_00009</name>
</gene>
<dbReference type="SUPFAM" id="SSF159245">
    <property type="entry name" value="AttH-like"/>
    <property type="match status" value="1"/>
</dbReference>